<dbReference type="InterPro" id="IPR050090">
    <property type="entry name" value="Tyrosine_recombinase_XerCD"/>
</dbReference>
<dbReference type="Pfam" id="PF17293">
    <property type="entry name" value="Arm-DNA-bind_5"/>
    <property type="match status" value="1"/>
</dbReference>
<dbReference type="SUPFAM" id="SSF56349">
    <property type="entry name" value="DNA breaking-rejoining enzymes"/>
    <property type="match status" value="1"/>
</dbReference>
<evidence type="ECO:0000256" key="2">
    <source>
        <dbReference type="ARBA" id="ARBA00022908"/>
    </source>
</evidence>
<evidence type="ECO:0000259" key="6">
    <source>
        <dbReference type="PROSITE" id="PS51898"/>
    </source>
</evidence>
<dbReference type="Gene3D" id="1.10.443.10">
    <property type="entry name" value="Intergrase catalytic core"/>
    <property type="match status" value="1"/>
</dbReference>
<dbReference type="InterPro" id="IPR035386">
    <property type="entry name" value="Arm-DNA-bind_5"/>
</dbReference>
<dbReference type="PANTHER" id="PTHR30349">
    <property type="entry name" value="PHAGE INTEGRASE-RELATED"/>
    <property type="match status" value="1"/>
</dbReference>
<sequence length="411" mass="48592">MAKATLKLEQRRDTKTGQLKEKNIPVLIDFTFDGKRMWIQTGENVDRRNWDDKNKRVKPSAMNSSQINSYLQKRVEQINKIYREALLNDKSISVAYLRNKLNQVKTSSNKTFSEYYEEYIRNEELRCAKNTLKKHKTSFDLLKKFGTKKRVSIDFEIIDTEFFHNYVEFLREEMNHSNVTVSKYIRTLKQFLNYCSLKGYNKSPIYKTFSFSSQEAEIIALKKYEIQTIKNLDLSNEKCLDQVRDCFLFLCYTGLRYSDGANLRRENLNEGWIELISVKTKNKISVPLIPEAIEIINKYSNIDNRSRLLPFISNQKMNSYLKDIGKLANLNRDIIKVKYYGADRKEFPKKLHEVLTTHLGRKSFISYLFNEGMDSELIRSLSNHKSISSFARYNKIEDDLKKNQLLEKFKF</sequence>
<evidence type="ECO:0000256" key="3">
    <source>
        <dbReference type="ARBA" id="ARBA00023125"/>
    </source>
</evidence>
<dbReference type="InterPro" id="IPR044068">
    <property type="entry name" value="CB"/>
</dbReference>
<evidence type="ECO:0000256" key="1">
    <source>
        <dbReference type="ARBA" id="ARBA00008857"/>
    </source>
</evidence>
<dbReference type="Pfam" id="PF13102">
    <property type="entry name" value="Phage_int_SAM_5"/>
    <property type="match status" value="1"/>
</dbReference>
<organism evidence="8 9">
    <name type="scientific">Pseudopedobacter beijingensis</name>
    <dbReference type="NCBI Taxonomy" id="1207056"/>
    <lineage>
        <taxon>Bacteria</taxon>
        <taxon>Pseudomonadati</taxon>
        <taxon>Bacteroidota</taxon>
        <taxon>Sphingobacteriia</taxon>
        <taxon>Sphingobacteriales</taxon>
        <taxon>Sphingobacteriaceae</taxon>
        <taxon>Pseudopedobacter</taxon>
    </lineage>
</organism>
<dbReference type="Proteomes" id="UP001597118">
    <property type="component" value="Unassembled WGS sequence"/>
</dbReference>
<dbReference type="PROSITE" id="PS51898">
    <property type="entry name" value="TYR_RECOMBINASE"/>
    <property type="match status" value="1"/>
</dbReference>
<dbReference type="RefSeq" id="WP_379662610.1">
    <property type="nucleotide sequence ID" value="NZ_JBHUDG010000015.1"/>
</dbReference>
<dbReference type="CDD" id="cd01185">
    <property type="entry name" value="INTN1_C_like"/>
    <property type="match status" value="1"/>
</dbReference>
<evidence type="ECO:0000313" key="8">
    <source>
        <dbReference type="EMBL" id="MFD1630234.1"/>
    </source>
</evidence>
<dbReference type="Pfam" id="PF00589">
    <property type="entry name" value="Phage_integrase"/>
    <property type="match status" value="1"/>
</dbReference>
<dbReference type="InterPro" id="IPR025269">
    <property type="entry name" value="SAM-like_dom"/>
</dbReference>
<feature type="domain" description="Core-binding (CB)" evidence="7">
    <location>
        <begin position="107"/>
        <end position="196"/>
    </location>
</feature>
<comment type="similarity">
    <text evidence="1">Belongs to the 'phage' integrase family.</text>
</comment>
<proteinExistence type="inferred from homology"/>
<dbReference type="InterPro" id="IPR011010">
    <property type="entry name" value="DNA_brk_join_enz"/>
</dbReference>
<feature type="domain" description="Tyr recombinase" evidence="6">
    <location>
        <begin position="222"/>
        <end position="406"/>
    </location>
</feature>
<dbReference type="Gene3D" id="1.10.150.130">
    <property type="match status" value="1"/>
</dbReference>
<dbReference type="InterPro" id="IPR002104">
    <property type="entry name" value="Integrase_catalytic"/>
</dbReference>
<evidence type="ECO:0000313" key="9">
    <source>
        <dbReference type="Proteomes" id="UP001597118"/>
    </source>
</evidence>
<dbReference type="EMBL" id="JBHUDG010000015">
    <property type="protein sequence ID" value="MFD1630234.1"/>
    <property type="molecule type" value="Genomic_DNA"/>
</dbReference>
<dbReference type="PROSITE" id="PS51900">
    <property type="entry name" value="CB"/>
    <property type="match status" value="1"/>
</dbReference>
<reference evidence="9" key="1">
    <citation type="journal article" date="2019" name="Int. J. Syst. Evol. Microbiol.">
        <title>The Global Catalogue of Microorganisms (GCM) 10K type strain sequencing project: providing services to taxonomists for standard genome sequencing and annotation.</title>
        <authorList>
            <consortium name="The Broad Institute Genomics Platform"/>
            <consortium name="The Broad Institute Genome Sequencing Center for Infectious Disease"/>
            <person name="Wu L."/>
            <person name="Ma J."/>
        </authorList>
    </citation>
    <scope>NUCLEOTIDE SEQUENCE [LARGE SCALE GENOMIC DNA]</scope>
    <source>
        <strain evidence="9">CCUG 53762</strain>
    </source>
</reference>
<keyword evidence="2" id="KW-0229">DNA integration</keyword>
<comment type="caution">
    <text evidence="8">The sequence shown here is derived from an EMBL/GenBank/DDBJ whole genome shotgun (WGS) entry which is preliminary data.</text>
</comment>
<dbReference type="PANTHER" id="PTHR30349:SF64">
    <property type="entry name" value="PROPHAGE INTEGRASE INTD-RELATED"/>
    <property type="match status" value="1"/>
</dbReference>
<evidence type="ECO:0000256" key="5">
    <source>
        <dbReference type="PROSITE-ProRule" id="PRU01248"/>
    </source>
</evidence>
<keyword evidence="4" id="KW-0233">DNA recombination</keyword>
<accession>A0ABW4IE31</accession>
<dbReference type="InterPro" id="IPR010998">
    <property type="entry name" value="Integrase_recombinase_N"/>
</dbReference>
<evidence type="ECO:0000259" key="7">
    <source>
        <dbReference type="PROSITE" id="PS51900"/>
    </source>
</evidence>
<evidence type="ECO:0000256" key="4">
    <source>
        <dbReference type="ARBA" id="ARBA00023172"/>
    </source>
</evidence>
<protein>
    <submittedName>
        <fullName evidence="8">Site-specific integrase</fullName>
    </submittedName>
</protein>
<gene>
    <name evidence="8" type="ORF">ACFSAH_10120</name>
</gene>
<name>A0ABW4IE31_9SPHI</name>
<keyword evidence="9" id="KW-1185">Reference proteome</keyword>
<keyword evidence="3 5" id="KW-0238">DNA-binding</keyword>
<dbReference type="InterPro" id="IPR013762">
    <property type="entry name" value="Integrase-like_cat_sf"/>
</dbReference>